<gene>
    <name evidence="1" type="ORF">NTJ_14512</name>
</gene>
<organism evidence="1 2">
    <name type="scientific">Nesidiocoris tenuis</name>
    <dbReference type="NCBI Taxonomy" id="355587"/>
    <lineage>
        <taxon>Eukaryota</taxon>
        <taxon>Metazoa</taxon>
        <taxon>Ecdysozoa</taxon>
        <taxon>Arthropoda</taxon>
        <taxon>Hexapoda</taxon>
        <taxon>Insecta</taxon>
        <taxon>Pterygota</taxon>
        <taxon>Neoptera</taxon>
        <taxon>Paraneoptera</taxon>
        <taxon>Hemiptera</taxon>
        <taxon>Heteroptera</taxon>
        <taxon>Panheteroptera</taxon>
        <taxon>Cimicomorpha</taxon>
        <taxon>Miridae</taxon>
        <taxon>Dicyphina</taxon>
        <taxon>Nesidiocoris</taxon>
    </lineage>
</organism>
<dbReference type="EMBL" id="AP028921">
    <property type="protein sequence ID" value="BET01696.1"/>
    <property type="molecule type" value="Genomic_DNA"/>
</dbReference>
<protein>
    <recommendedName>
        <fullName evidence="3">SLC12A transporter C-terminal domain-containing protein</fullName>
    </recommendedName>
</protein>
<proteinExistence type="predicted"/>
<evidence type="ECO:0000313" key="1">
    <source>
        <dbReference type="EMBL" id="BET01696.1"/>
    </source>
</evidence>
<evidence type="ECO:0008006" key="3">
    <source>
        <dbReference type="Google" id="ProtNLM"/>
    </source>
</evidence>
<sequence>MFLSPFCFSASSRKMVGMIDTLLSPYWVDRKGAKLFKSNLAALSERTIVVVGVGQPEARFSFSLYILVTHSPLSAD</sequence>
<keyword evidence="2" id="KW-1185">Reference proteome</keyword>
<accession>A0ABN7BBD5</accession>
<name>A0ABN7BBD5_9HEMI</name>
<reference evidence="1 2" key="1">
    <citation type="submission" date="2023-09" db="EMBL/GenBank/DDBJ databases">
        <title>Nesidiocoris tenuis whole genome shotgun sequence.</title>
        <authorList>
            <person name="Shibata T."/>
            <person name="Shimoda M."/>
            <person name="Kobayashi T."/>
            <person name="Uehara T."/>
        </authorList>
    </citation>
    <scope>NUCLEOTIDE SEQUENCE [LARGE SCALE GENOMIC DNA]</scope>
    <source>
        <strain evidence="1 2">Japan</strain>
    </source>
</reference>
<evidence type="ECO:0000313" key="2">
    <source>
        <dbReference type="Proteomes" id="UP001307889"/>
    </source>
</evidence>
<dbReference type="Proteomes" id="UP001307889">
    <property type="component" value="Chromosome 13"/>
</dbReference>